<gene>
    <name evidence="4" type="ORF">BSTOLATCC_MIC43199</name>
</gene>
<dbReference type="GO" id="GO:0003677">
    <property type="term" value="F:DNA binding"/>
    <property type="evidence" value="ECO:0007669"/>
    <property type="project" value="UniProtKB-UniRule"/>
</dbReference>
<dbReference type="EMBL" id="CAJZBQ010000043">
    <property type="protein sequence ID" value="CAG9327157.1"/>
    <property type="molecule type" value="Genomic_DNA"/>
</dbReference>
<keyword evidence="1 2" id="KW-0238">DNA-binding</keyword>
<evidence type="ECO:0000313" key="4">
    <source>
        <dbReference type="EMBL" id="CAG9327157.1"/>
    </source>
</evidence>
<name>A0AAU9JUN9_9CILI</name>
<keyword evidence="1 2" id="KW-0539">Nucleus</keyword>
<keyword evidence="1 2" id="KW-0371">Homeobox</keyword>
<evidence type="ECO:0000259" key="3">
    <source>
        <dbReference type="PROSITE" id="PS50071"/>
    </source>
</evidence>
<dbReference type="Gene3D" id="1.10.10.60">
    <property type="entry name" value="Homeodomain-like"/>
    <property type="match status" value="1"/>
</dbReference>
<dbReference type="SUPFAM" id="SSF46689">
    <property type="entry name" value="Homeodomain-like"/>
    <property type="match status" value="1"/>
</dbReference>
<feature type="DNA-binding region" description="Homeobox" evidence="1">
    <location>
        <begin position="29"/>
        <end position="88"/>
    </location>
</feature>
<evidence type="ECO:0000256" key="2">
    <source>
        <dbReference type="RuleBase" id="RU000682"/>
    </source>
</evidence>
<dbReference type="Pfam" id="PF00046">
    <property type="entry name" value="Homeodomain"/>
    <property type="match status" value="1"/>
</dbReference>
<dbReference type="AlphaFoldDB" id="A0AAU9JUN9"/>
<evidence type="ECO:0000313" key="5">
    <source>
        <dbReference type="Proteomes" id="UP001162131"/>
    </source>
</evidence>
<dbReference type="SMART" id="SM00389">
    <property type="entry name" value="HOX"/>
    <property type="match status" value="1"/>
</dbReference>
<protein>
    <recommendedName>
        <fullName evidence="3">Homeobox domain-containing protein</fullName>
    </recommendedName>
</protein>
<accession>A0AAU9JUN9</accession>
<dbReference type="GO" id="GO:0005634">
    <property type="term" value="C:nucleus"/>
    <property type="evidence" value="ECO:0007669"/>
    <property type="project" value="UniProtKB-SubCell"/>
</dbReference>
<dbReference type="PROSITE" id="PS50071">
    <property type="entry name" value="HOMEOBOX_2"/>
    <property type="match status" value="1"/>
</dbReference>
<organism evidence="4 5">
    <name type="scientific">Blepharisma stoltei</name>
    <dbReference type="NCBI Taxonomy" id="1481888"/>
    <lineage>
        <taxon>Eukaryota</taxon>
        <taxon>Sar</taxon>
        <taxon>Alveolata</taxon>
        <taxon>Ciliophora</taxon>
        <taxon>Postciliodesmatophora</taxon>
        <taxon>Heterotrichea</taxon>
        <taxon>Heterotrichida</taxon>
        <taxon>Blepharismidae</taxon>
        <taxon>Blepharisma</taxon>
    </lineage>
</organism>
<dbReference type="InterPro" id="IPR001356">
    <property type="entry name" value="HD"/>
</dbReference>
<proteinExistence type="predicted"/>
<dbReference type="Proteomes" id="UP001162131">
    <property type="component" value="Unassembled WGS sequence"/>
</dbReference>
<feature type="domain" description="Homeobox" evidence="3">
    <location>
        <begin position="27"/>
        <end position="87"/>
    </location>
</feature>
<reference evidence="4" key="1">
    <citation type="submission" date="2021-09" db="EMBL/GenBank/DDBJ databases">
        <authorList>
            <consortium name="AG Swart"/>
            <person name="Singh M."/>
            <person name="Singh A."/>
            <person name="Seah K."/>
            <person name="Emmerich C."/>
        </authorList>
    </citation>
    <scope>NUCLEOTIDE SEQUENCE</scope>
    <source>
        <strain evidence="4">ATCC30299</strain>
    </source>
</reference>
<dbReference type="InterPro" id="IPR009057">
    <property type="entry name" value="Homeodomain-like_sf"/>
</dbReference>
<comment type="subcellular location">
    <subcellularLocation>
        <location evidence="1 2">Nucleus</location>
    </subcellularLocation>
</comment>
<sequence length="162" mass="19079">MLDNRGLCSDLLHHSLLTPTHSKSYRKKSSRKRKRKTNDQILLLQREFENNPEWNKDSLARLTKLTGLTEAQVYKWGWDQKKKIEFSSYSKLPSTLSLSQLFENECTQVLYKPQENNISELFVDNNMKCKEVMPPLAVDMDLLLIQKSYRRSMEAFGLHRNI</sequence>
<evidence type="ECO:0000256" key="1">
    <source>
        <dbReference type="PROSITE-ProRule" id="PRU00108"/>
    </source>
</evidence>
<dbReference type="CDD" id="cd00086">
    <property type="entry name" value="homeodomain"/>
    <property type="match status" value="1"/>
</dbReference>
<keyword evidence="5" id="KW-1185">Reference proteome</keyword>
<comment type="caution">
    <text evidence="4">The sequence shown here is derived from an EMBL/GenBank/DDBJ whole genome shotgun (WGS) entry which is preliminary data.</text>
</comment>